<dbReference type="KEGG" id="rsx:RhiXN_10613"/>
<proteinExistence type="predicted"/>
<name>A0A8H8P2F8_9AGAM</name>
<keyword evidence="1" id="KW-1133">Transmembrane helix</keyword>
<evidence type="ECO:0000256" key="1">
    <source>
        <dbReference type="SAM" id="Phobius"/>
    </source>
</evidence>
<protein>
    <submittedName>
        <fullName evidence="2">Uncharacterized protein</fullName>
    </submittedName>
</protein>
<keyword evidence="1" id="KW-0812">Transmembrane</keyword>
<organism evidence="2 3">
    <name type="scientific">Rhizoctonia solani</name>
    <dbReference type="NCBI Taxonomy" id="456999"/>
    <lineage>
        <taxon>Eukaryota</taxon>
        <taxon>Fungi</taxon>
        <taxon>Dikarya</taxon>
        <taxon>Basidiomycota</taxon>
        <taxon>Agaricomycotina</taxon>
        <taxon>Agaricomycetes</taxon>
        <taxon>Cantharellales</taxon>
        <taxon>Ceratobasidiaceae</taxon>
        <taxon>Rhizoctonia</taxon>
    </lineage>
</organism>
<dbReference type="RefSeq" id="XP_043184526.1">
    <property type="nucleotide sequence ID" value="XM_043330429.1"/>
</dbReference>
<dbReference type="AlphaFoldDB" id="A0A8H8P2F8"/>
<dbReference type="GeneID" id="67032892"/>
<sequence>MERQPCVPIYTDTDAVRTYTLTRALPAPTSISGTIHSSDSTATSTASVVETFTTIITRPVVYVTCPISSATSTTSASLPSVNKTASTLSDFIRPTVTQTVIVAVPPSGTTNLTTPTPFMTLSTLYPTTTAILTGALYTTHENTSNIPLTRSLVVSTPDTITAVSANSSRPIVTRTTIVTAVSSDATRSLSVSAIPSPNVTTVTLYGTITSVRILSATHTLFTPSATTLPVTRSLIASSSGNTTSTAFMNSTRSTVTKTIILTIPTTTHVLSSSSTPLPLTRSLVVSPPKTNVSLLTDSSGPTVTQTVIVNASPTSLSTSFIPTQNITVITLYGTFTTTKTGTVTHASPTATTLTPLTLTRSLIVSPPNATGAPSPTSTRPIPTRTVTVVVPLSVTVPSLAAITGPQYTITDTTTTTVLIGSVSLTSTASSTLSSLLPLTRSLVAFPSPATSESTSILTPTHTTITHTIIVRPTPTITSTSTVFVSLSTQYVIITMIKMGTLSPIQSTLATNASPIMYPTKALSTLSISNLSSHITVTRTVIVPPLPTTTIFTAVSLSSSPATTLVLTRSLLAPVPNVPTTTSRAMETVTQTAWYVPVPTTVSYISVTTATVTDVFTLTPTPTTVVVISETTKLRKSTVTEEGETVTQLYTVLNPTTVIVDPTNSQLSLRNQGATLTPNANSIALTTPTPTPVEVESNHVNKGAIAGGVIGGVVGVALLLTALILAIRWRRKKQSSGNMLVGSPVAVESGMTEPRL</sequence>
<evidence type="ECO:0000313" key="2">
    <source>
        <dbReference type="EMBL" id="QRW24289.1"/>
    </source>
</evidence>
<evidence type="ECO:0000313" key="3">
    <source>
        <dbReference type="Proteomes" id="UP000650533"/>
    </source>
</evidence>
<dbReference type="Proteomes" id="UP000650533">
    <property type="component" value="Chromosome 11"/>
</dbReference>
<reference evidence="2" key="1">
    <citation type="submission" date="2020-05" db="EMBL/GenBank/DDBJ databases">
        <title>Evolutionary and genomic comparisons of hybrid uninucleate and nonhybrid Rhizoctonia fungi.</title>
        <authorList>
            <person name="Li C."/>
            <person name="Chen X."/>
        </authorList>
    </citation>
    <scope>NUCLEOTIDE SEQUENCE</scope>
    <source>
        <strain evidence="2">AG-1 IA</strain>
    </source>
</reference>
<gene>
    <name evidence="2" type="ORF">RhiXN_10613</name>
</gene>
<accession>A0A8H8P2F8</accession>
<keyword evidence="1" id="KW-0472">Membrane</keyword>
<dbReference type="EMBL" id="CP059668">
    <property type="protein sequence ID" value="QRW24289.1"/>
    <property type="molecule type" value="Genomic_DNA"/>
</dbReference>
<feature type="transmembrane region" description="Helical" evidence="1">
    <location>
        <begin position="703"/>
        <end position="726"/>
    </location>
</feature>